<comment type="caution">
    <text evidence="2">The sequence shown here is derived from an EMBL/GenBank/DDBJ whole genome shotgun (WGS) entry which is preliminary data.</text>
</comment>
<accession>I8I3V5</accession>
<dbReference type="InterPro" id="IPR032466">
    <property type="entry name" value="Metal_Hydrolase"/>
</dbReference>
<gene>
    <name evidence="2" type="ORF">WQQ_09330</name>
</gene>
<dbReference type="PANTHER" id="PTHR35563:SF2">
    <property type="entry name" value="BARREL METAL-DEPENDENT HYDROLASE, PUTATIVE (AFU_ORTHOLOGUE AFUA_1G16240)-RELATED"/>
    <property type="match status" value="1"/>
</dbReference>
<dbReference type="InterPro" id="IPR052358">
    <property type="entry name" value="Aro_Compnd_Degr_Hydrolases"/>
</dbReference>
<dbReference type="Proteomes" id="UP000003704">
    <property type="component" value="Unassembled WGS sequence"/>
</dbReference>
<dbReference type="SUPFAM" id="SSF51556">
    <property type="entry name" value="Metallo-dependent hydrolases"/>
    <property type="match status" value="1"/>
</dbReference>
<dbReference type="PANTHER" id="PTHR35563">
    <property type="entry name" value="BARREL METAL-DEPENDENT HYDROLASE, PUTATIVE (AFU_ORTHOLOGUE AFUA_1G16240)-RELATED"/>
    <property type="match status" value="1"/>
</dbReference>
<dbReference type="GO" id="GO:0016787">
    <property type="term" value="F:hydrolase activity"/>
    <property type="evidence" value="ECO:0007669"/>
    <property type="project" value="UniProtKB-KW"/>
</dbReference>
<keyword evidence="3" id="KW-1185">Reference proteome</keyword>
<reference evidence="2 3" key="1">
    <citation type="journal article" date="2012" name="J. Bacteriol.">
        <title>Genome Sequence of n-Alkane-Degrading Hydrocarboniphaga effusa Strain AP103T (ATCC BAA-332T).</title>
        <authorList>
            <person name="Chang H.K."/>
            <person name="Zylstra G.J."/>
            <person name="Chae J.C."/>
        </authorList>
    </citation>
    <scope>NUCLEOTIDE SEQUENCE [LARGE SCALE GENOMIC DNA]</scope>
    <source>
        <strain evidence="2 3">AP103</strain>
    </source>
</reference>
<name>I8I3V5_9GAMM</name>
<evidence type="ECO:0000313" key="2">
    <source>
        <dbReference type="EMBL" id="EIT70796.1"/>
    </source>
</evidence>
<dbReference type="InterPro" id="IPR006680">
    <property type="entry name" value="Amidohydro-rel"/>
</dbReference>
<dbReference type="AlphaFoldDB" id="I8I3V5"/>
<feature type="domain" description="Amidohydrolase-related" evidence="1">
    <location>
        <begin position="2"/>
        <end position="221"/>
    </location>
</feature>
<dbReference type="Pfam" id="PF04909">
    <property type="entry name" value="Amidohydro_2"/>
    <property type="match status" value="1"/>
</dbReference>
<dbReference type="STRING" id="1172194.WQQ_09330"/>
<proteinExistence type="predicted"/>
<evidence type="ECO:0000259" key="1">
    <source>
        <dbReference type="Pfam" id="PF04909"/>
    </source>
</evidence>
<sequence length="227" mass="24789">MIVQTKIHGVDHACLLDALKQLGPNGRGIGVVTPEVDQAELLRLDAGGVRGLRFSVWNPADAFTTLDMVEPLARRIADLGWHVQIHAMADQIVDAAPLLNRLPCPIVFDHMGRLPPAQGADHPAFGVICRLMDQRKAWVKLTGAYLNTTQGPPDYPDATRIARAFVAQAPDRLVWGSDWPHATEATPPDDARLFDLLGVWAGDEATRSRILVDNPVRLYGFARADAA</sequence>
<organism evidence="2 3">
    <name type="scientific">Hydrocarboniphaga effusa AP103</name>
    <dbReference type="NCBI Taxonomy" id="1172194"/>
    <lineage>
        <taxon>Bacteria</taxon>
        <taxon>Pseudomonadati</taxon>
        <taxon>Pseudomonadota</taxon>
        <taxon>Gammaproteobacteria</taxon>
        <taxon>Nevskiales</taxon>
        <taxon>Nevskiaceae</taxon>
        <taxon>Hydrocarboniphaga</taxon>
    </lineage>
</organism>
<dbReference type="Gene3D" id="3.20.20.140">
    <property type="entry name" value="Metal-dependent hydrolases"/>
    <property type="match status" value="1"/>
</dbReference>
<evidence type="ECO:0000313" key="3">
    <source>
        <dbReference type="Proteomes" id="UP000003704"/>
    </source>
</evidence>
<keyword evidence="2" id="KW-0378">Hydrolase</keyword>
<dbReference type="PATRIC" id="fig|1172194.4.peg.893"/>
<protein>
    <submittedName>
        <fullName evidence="2">Amidohydrolase 2</fullName>
    </submittedName>
</protein>
<dbReference type="EMBL" id="AKGD01000001">
    <property type="protein sequence ID" value="EIT70796.1"/>
    <property type="molecule type" value="Genomic_DNA"/>
</dbReference>